<evidence type="ECO:0000256" key="6">
    <source>
        <dbReference type="ARBA" id="ARBA00022989"/>
    </source>
</evidence>
<sequence length="776" mass="85869">MTPPSEAFYAGYQRGRDIGVDYYPRATSLDMIGLFFRVLQYRWLILSLLAAGIVLAGLLTLMQTPRYQAIAKLEVLVPSARVFEDLELTSESSDIRAFQTAREKLKSRALAERVVYALNLTEREDFLFPRARISPLNIFYRAFGSEPQKTDSSLPPDALMRIATSRVMSNLKVELVPNTSLLTIDYRDQNPAYARDIANQIAQSFIDLRIDQSSKTSVQAREFIQEQVALVKERLQESERALVAYAKTAGITVTGNEGSLLDTNLSDINAALSKAVQENLDFDRLVKQIDAGQGDSLEQVLGSAALDKLRGTLIDLKGDYESKRLLFKPDFPEMRQLASQIRETEKQLKMGILAITDSIRLKHQETVAKVADLQKKITELEAEKSTYQDKNIQYTILKREVDSNRAQYDSLIGKLNDVAVGSELKTQNAAVVDLAVSPTMPFSPSLPINIAIGAIISLLLAASVIYVAELINNAFSNSDQVEKELGLPVLGVLPLVPEIDLEQQLTNPQSALSETYRSLRTSLQFSGAEGAPATLLVTSSEPGEGKSTTVIKLAEDFASLGGRVLIIDADMRKPSIHRRFNEDNVIGLSNLLTNTVRRGDLARLVRRGKSSNVFFISAGTVPQNPADLLSSPRMSLIVSSLRKQFDMIIIDAPPVIGIADVPILSRLADATLFIVSTSKVSRKSVTMAVRRLTSAGANVVGVALTMFTVGKFEHNYRYGNLNYKYYTYSSSSNLLPEVSSNTEGQDRDVWNWSVGLVVFRIRQHFDNILDRIKSIA</sequence>
<proteinExistence type="predicted"/>
<comment type="caution">
    <text evidence="11">The sequence shown here is derived from an EMBL/GenBank/DDBJ whole genome shotgun (WGS) entry which is preliminary data.</text>
</comment>
<evidence type="ECO:0000256" key="5">
    <source>
        <dbReference type="ARBA" id="ARBA00022840"/>
    </source>
</evidence>
<dbReference type="PANTHER" id="PTHR32309">
    <property type="entry name" value="TYROSINE-PROTEIN KINASE"/>
    <property type="match status" value="1"/>
</dbReference>
<evidence type="ECO:0000313" key="12">
    <source>
        <dbReference type="Proteomes" id="UP000247536"/>
    </source>
</evidence>
<evidence type="ECO:0000256" key="3">
    <source>
        <dbReference type="ARBA" id="ARBA00022692"/>
    </source>
</evidence>
<dbReference type="InterPro" id="IPR027417">
    <property type="entry name" value="P-loop_NTPase"/>
</dbReference>
<dbReference type="InterPro" id="IPR003856">
    <property type="entry name" value="LPS_length_determ_N"/>
</dbReference>
<protein>
    <submittedName>
        <fullName evidence="11">Exopolysaccharide biosynthesis protein</fullName>
    </submittedName>
</protein>
<evidence type="ECO:0000256" key="9">
    <source>
        <dbReference type="SAM" id="Phobius"/>
    </source>
</evidence>
<dbReference type="SUPFAM" id="SSF52540">
    <property type="entry name" value="P-loop containing nucleoside triphosphate hydrolases"/>
    <property type="match status" value="1"/>
</dbReference>
<dbReference type="InterPro" id="IPR033756">
    <property type="entry name" value="YlxH/NBP35"/>
</dbReference>
<keyword evidence="4" id="KW-0547">Nucleotide-binding</keyword>
<feature type="coiled-coil region" evidence="8">
    <location>
        <begin position="363"/>
        <end position="390"/>
    </location>
</feature>
<name>A0ABX5NP05_9HYPH</name>
<evidence type="ECO:0000256" key="8">
    <source>
        <dbReference type="SAM" id="Coils"/>
    </source>
</evidence>
<feature type="transmembrane region" description="Helical" evidence="9">
    <location>
        <begin position="41"/>
        <end position="62"/>
    </location>
</feature>
<keyword evidence="2" id="KW-1003">Cell membrane</keyword>
<dbReference type="Pfam" id="PF02706">
    <property type="entry name" value="Wzz"/>
    <property type="match status" value="1"/>
</dbReference>
<gene>
    <name evidence="11" type="ORF">DMY87_15920</name>
</gene>
<feature type="domain" description="Polysaccharide chain length determinant N-terminal" evidence="10">
    <location>
        <begin position="28"/>
        <end position="117"/>
    </location>
</feature>
<keyword evidence="5" id="KW-0067">ATP-binding</keyword>
<dbReference type="NCBIfam" id="TIGR01007">
    <property type="entry name" value="eps_fam"/>
    <property type="match status" value="1"/>
</dbReference>
<dbReference type="InterPro" id="IPR050445">
    <property type="entry name" value="Bact_polysacc_biosynth/exp"/>
</dbReference>
<accession>A0ABX5NP05</accession>
<dbReference type="PANTHER" id="PTHR32309:SF13">
    <property type="entry name" value="FERRIC ENTEROBACTIN TRANSPORT PROTEIN FEPE"/>
    <property type="match status" value="1"/>
</dbReference>
<dbReference type="CDD" id="cd05387">
    <property type="entry name" value="BY-kinase"/>
    <property type="match status" value="1"/>
</dbReference>
<dbReference type="Pfam" id="PF10609">
    <property type="entry name" value="ParA"/>
    <property type="match status" value="1"/>
</dbReference>
<keyword evidence="6 9" id="KW-1133">Transmembrane helix</keyword>
<feature type="transmembrane region" description="Helical" evidence="9">
    <location>
        <begin position="446"/>
        <end position="468"/>
    </location>
</feature>
<evidence type="ECO:0000259" key="10">
    <source>
        <dbReference type="Pfam" id="PF02706"/>
    </source>
</evidence>
<dbReference type="Proteomes" id="UP000247536">
    <property type="component" value="Unassembled WGS sequence"/>
</dbReference>
<dbReference type="EMBL" id="QJRY01000006">
    <property type="protein sequence ID" value="PYB71977.1"/>
    <property type="molecule type" value="Genomic_DNA"/>
</dbReference>
<evidence type="ECO:0000256" key="1">
    <source>
        <dbReference type="ARBA" id="ARBA00004651"/>
    </source>
</evidence>
<reference evidence="11 12" key="1">
    <citation type="submission" date="2018-06" db="EMBL/GenBank/DDBJ databases">
        <title>Rhizobium wuzhouense sp. nov., isolated from roots of Oryza officinalis.</title>
        <authorList>
            <person name="Yuan T."/>
        </authorList>
    </citation>
    <scope>NUCLEOTIDE SEQUENCE [LARGE SCALE GENOMIC DNA]</scope>
    <source>
        <strain evidence="11 12">W44</strain>
    </source>
</reference>
<organism evidence="11 12">
    <name type="scientific">Rhizobium wuzhouense</name>
    <dbReference type="NCBI Taxonomy" id="1986026"/>
    <lineage>
        <taxon>Bacteria</taxon>
        <taxon>Pseudomonadati</taxon>
        <taxon>Pseudomonadota</taxon>
        <taxon>Alphaproteobacteria</taxon>
        <taxon>Hyphomicrobiales</taxon>
        <taxon>Rhizobiaceae</taxon>
        <taxon>Rhizobium/Agrobacterium group</taxon>
        <taxon>Rhizobium</taxon>
    </lineage>
</organism>
<keyword evidence="7 9" id="KW-0472">Membrane</keyword>
<keyword evidence="3 9" id="KW-0812">Transmembrane</keyword>
<dbReference type="Gene3D" id="3.40.50.300">
    <property type="entry name" value="P-loop containing nucleotide triphosphate hydrolases"/>
    <property type="match status" value="1"/>
</dbReference>
<comment type="subcellular location">
    <subcellularLocation>
        <location evidence="1">Cell membrane</location>
        <topology evidence="1">Multi-pass membrane protein</topology>
    </subcellularLocation>
</comment>
<evidence type="ECO:0000313" key="11">
    <source>
        <dbReference type="EMBL" id="PYB71977.1"/>
    </source>
</evidence>
<keyword evidence="8" id="KW-0175">Coiled coil</keyword>
<evidence type="ECO:0000256" key="2">
    <source>
        <dbReference type="ARBA" id="ARBA00022475"/>
    </source>
</evidence>
<evidence type="ECO:0000256" key="7">
    <source>
        <dbReference type="ARBA" id="ARBA00023136"/>
    </source>
</evidence>
<dbReference type="InterPro" id="IPR005702">
    <property type="entry name" value="Wzc-like_C"/>
</dbReference>
<evidence type="ECO:0000256" key="4">
    <source>
        <dbReference type="ARBA" id="ARBA00022741"/>
    </source>
</evidence>
<keyword evidence="12" id="KW-1185">Reference proteome</keyword>